<evidence type="ECO:0000313" key="2">
    <source>
        <dbReference type="EMBL" id="GMM59845.1"/>
    </source>
</evidence>
<name>A0ABQ6P3N8_9SPHN</name>
<proteinExistence type="predicted"/>
<feature type="region of interest" description="Disordered" evidence="1">
    <location>
        <begin position="1"/>
        <end position="23"/>
    </location>
</feature>
<keyword evidence="3" id="KW-1185">Reference proteome</keyword>
<dbReference type="RefSeq" id="WP_317973676.1">
    <property type="nucleotide sequence ID" value="NZ_BTFW01000001.1"/>
</dbReference>
<accession>A0ABQ6P3N8</accession>
<reference evidence="2 3" key="1">
    <citation type="submission" date="2023-06" db="EMBL/GenBank/DDBJ databases">
        <title>Draft genome sequence of Novosphingobium sp. strain IK01.</title>
        <authorList>
            <person name="Hatamoto M."/>
            <person name="Ikarashi T."/>
            <person name="Yamaguchi T."/>
        </authorList>
    </citation>
    <scope>NUCLEOTIDE SEQUENCE [LARGE SCALE GENOMIC DNA]</scope>
    <source>
        <strain evidence="2 3">IK01</strain>
    </source>
</reference>
<comment type="caution">
    <text evidence="2">The sequence shown here is derived from an EMBL/GenBank/DDBJ whole genome shotgun (WGS) entry which is preliminary data.</text>
</comment>
<evidence type="ECO:0000256" key="1">
    <source>
        <dbReference type="SAM" id="MobiDB-lite"/>
    </source>
</evidence>
<evidence type="ECO:0000313" key="3">
    <source>
        <dbReference type="Proteomes" id="UP001187221"/>
    </source>
</evidence>
<protein>
    <submittedName>
        <fullName evidence="2">Uncharacterized protein</fullName>
    </submittedName>
</protein>
<organism evidence="2 3">
    <name type="scientific">Novosphingobium pituita</name>
    <dbReference type="NCBI Taxonomy" id="3056842"/>
    <lineage>
        <taxon>Bacteria</taxon>
        <taxon>Pseudomonadati</taxon>
        <taxon>Pseudomonadota</taxon>
        <taxon>Alphaproteobacteria</taxon>
        <taxon>Sphingomonadales</taxon>
        <taxon>Sphingomonadaceae</taxon>
        <taxon>Novosphingobium</taxon>
    </lineage>
</organism>
<dbReference type="Proteomes" id="UP001187221">
    <property type="component" value="Unassembled WGS sequence"/>
</dbReference>
<dbReference type="EMBL" id="BTFW01000001">
    <property type="protein sequence ID" value="GMM59845.1"/>
    <property type="molecule type" value="Genomic_DNA"/>
</dbReference>
<gene>
    <name evidence="2" type="ORF">NUTIK01_06220</name>
</gene>
<sequence>MRAQASLPSRQMPAPPHRARKSGMTPWELAYETVAQDLARYGAAFSASATAEEIGVPPDMVRRLAALAMVKRDMVALGLLDFEDAIRIGSEGLAASLRLSGKDHGNPDAPATVHPRFAQASALRRSAIGAPDTRHVAAPRTSCPRCGTRSDWGCVHQHVEIAE</sequence>